<dbReference type="InterPro" id="IPR011010">
    <property type="entry name" value="DNA_brk_join_enz"/>
</dbReference>
<dbReference type="EMBL" id="JACEIO010000039">
    <property type="protein sequence ID" value="MBA4538287.1"/>
    <property type="molecule type" value="Genomic_DNA"/>
</dbReference>
<feature type="domain" description="Tyr recombinase" evidence="2">
    <location>
        <begin position="6"/>
        <end position="176"/>
    </location>
</feature>
<dbReference type="InterPro" id="IPR002104">
    <property type="entry name" value="Integrase_catalytic"/>
</dbReference>
<evidence type="ECO:0000313" key="4">
    <source>
        <dbReference type="EMBL" id="NEY82606.1"/>
    </source>
</evidence>
<dbReference type="Gene3D" id="1.10.443.10">
    <property type="entry name" value="Intergrase catalytic core"/>
    <property type="match status" value="1"/>
</dbReference>
<evidence type="ECO:0000313" key="6">
    <source>
        <dbReference type="Proteomes" id="UP000570010"/>
    </source>
</evidence>
<evidence type="ECO:0000313" key="3">
    <source>
        <dbReference type="EMBL" id="MBA4538287.1"/>
    </source>
</evidence>
<comment type="caution">
    <text evidence="4">The sequence shown here is derived from an EMBL/GenBank/DDBJ whole genome shotgun (WGS) entry which is preliminary data.</text>
</comment>
<dbReference type="GO" id="GO:0003677">
    <property type="term" value="F:DNA binding"/>
    <property type="evidence" value="ECO:0007669"/>
    <property type="project" value="InterPro"/>
</dbReference>
<keyword evidence="1" id="KW-0233">DNA recombination</keyword>
<dbReference type="PANTHER" id="PTHR30349:SF82">
    <property type="entry name" value="INTEGRASE_RECOMBINASE YOEC-RELATED"/>
    <property type="match status" value="1"/>
</dbReference>
<dbReference type="InterPro" id="IPR050090">
    <property type="entry name" value="Tyrosine_recombinase_XerCD"/>
</dbReference>
<dbReference type="RefSeq" id="WP_163243021.1">
    <property type="nucleotide sequence ID" value="NZ_CP082780.1"/>
</dbReference>
<dbReference type="CDD" id="cd01192">
    <property type="entry name" value="INT_C_like_3"/>
    <property type="match status" value="1"/>
</dbReference>
<reference evidence="3 6" key="2">
    <citation type="submission" date="2020-07" db="EMBL/GenBank/DDBJ databases">
        <authorList>
            <person name="Feng H."/>
        </authorList>
    </citation>
    <scope>NUCLEOTIDE SEQUENCE [LARGE SCALE GENOMIC DNA]</scope>
    <source>
        <strain evidence="3">S-12</strain>
        <strain evidence="6">s-12</strain>
    </source>
</reference>
<gene>
    <name evidence="4" type="ORF">G4D64_14090</name>
    <name evidence="3" type="ORF">H1Z61_14365</name>
</gene>
<dbReference type="PROSITE" id="PS51898">
    <property type="entry name" value="TYR_RECOMBINASE"/>
    <property type="match status" value="1"/>
</dbReference>
<sequence length="180" mass="20666">MMAVQPIREKDKIEQMKTVLMHSSYRDYFLFCFGINTGLRISDILPMKVKDIKGKTHIILKETKTRKSKRLKLTPVAQRLVEDYVEGLHDEDYLFPSKKGGKPISRVQAYRVLNAAAEKVGIGEIGTHTLRKTFGFHFYQQYKDVVLLQEIFNHSAPSVTLRYIGINDDIMDKAIDGFGL</sequence>
<evidence type="ECO:0000259" key="2">
    <source>
        <dbReference type="PROSITE" id="PS51898"/>
    </source>
</evidence>
<evidence type="ECO:0000256" key="1">
    <source>
        <dbReference type="ARBA" id="ARBA00023172"/>
    </source>
</evidence>
<keyword evidence="5" id="KW-1185">Reference proteome</keyword>
<proteinExistence type="predicted"/>
<dbReference type="SUPFAM" id="SSF56349">
    <property type="entry name" value="DNA breaking-rejoining enzymes"/>
    <property type="match status" value="1"/>
</dbReference>
<protein>
    <submittedName>
        <fullName evidence="4">Site-specific integrase</fullName>
    </submittedName>
</protein>
<organism evidence="4 5">
    <name type="scientific">Bacillus aquiflavi</name>
    <dbReference type="NCBI Taxonomy" id="2672567"/>
    <lineage>
        <taxon>Bacteria</taxon>
        <taxon>Bacillati</taxon>
        <taxon>Bacillota</taxon>
        <taxon>Bacilli</taxon>
        <taxon>Bacillales</taxon>
        <taxon>Bacillaceae</taxon>
        <taxon>Bacillus</taxon>
    </lineage>
</organism>
<dbReference type="AlphaFoldDB" id="A0A6B3W3W0"/>
<dbReference type="Pfam" id="PF00589">
    <property type="entry name" value="Phage_integrase"/>
    <property type="match status" value="1"/>
</dbReference>
<dbReference type="EMBL" id="JAAIWN010000039">
    <property type="protein sequence ID" value="NEY82606.1"/>
    <property type="molecule type" value="Genomic_DNA"/>
</dbReference>
<evidence type="ECO:0000313" key="5">
    <source>
        <dbReference type="Proteomes" id="UP000472971"/>
    </source>
</evidence>
<dbReference type="Proteomes" id="UP000472971">
    <property type="component" value="Unassembled WGS sequence"/>
</dbReference>
<dbReference type="Proteomes" id="UP000570010">
    <property type="component" value="Unassembled WGS sequence"/>
</dbReference>
<dbReference type="InterPro" id="IPR013762">
    <property type="entry name" value="Integrase-like_cat_sf"/>
</dbReference>
<reference evidence="4 5" key="1">
    <citation type="submission" date="2020-02" db="EMBL/GenBank/DDBJ databases">
        <title>Bacillus aquiflavi sp. nov., isolated from yellow water of strong flavor Chinese baijiu in Yibin region of China.</title>
        <authorList>
            <person name="Xie J."/>
        </authorList>
    </citation>
    <scope>NUCLEOTIDE SEQUENCE [LARGE SCALE GENOMIC DNA]</scope>
    <source>
        <strain evidence="4 5">3H-10</strain>
    </source>
</reference>
<name>A0A6B3W3W0_9BACI</name>
<accession>A0A6B3W3W0</accession>
<dbReference type="GO" id="GO:0006310">
    <property type="term" value="P:DNA recombination"/>
    <property type="evidence" value="ECO:0007669"/>
    <property type="project" value="UniProtKB-KW"/>
</dbReference>
<dbReference type="PANTHER" id="PTHR30349">
    <property type="entry name" value="PHAGE INTEGRASE-RELATED"/>
    <property type="match status" value="1"/>
</dbReference>
<dbReference type="GO" id="GO:0015074">
    <property type="term" value="P:DNA integration"/>
    <property type="evidence" value="ECO:0007669"/>
    <property type="project" value="InterPro"/>
</dbReference>